<dbReference type="Proteomes" id="UP000316778">
    <property type="component" value="Unassembled WGS sequence"/>
</dbReference>
<dbReference type="CDD" id="cd06581">
    <property type="entry name" value="TM_PBP1_LivM_like"/>
    <property type="match status" value="1"/>
</dbReference>
<dbReference type="GO" id="GO:0015658">
    <property type="term" value="F:branched-chain amino acid transmembrane transporter activity"/>
    <property type="evidence" value="ECO:0007669"/>
    <property type="project" value="InterPro"/>
</dbReference>
<dbReference type="NCBIfam" id="TIGR03408">
    <property type="entry name" value="urea_trans_UrtC"/>
    <property type="match status" value="1"/>
</dbReference>
<dbReference type="PANTHER" id="PTHR30482">
    <property type="entry name" value="HIGH-AFFINITY BRANCHED-CHAIN AMINO ACID TRANSPORT SYSTEM PERMEASE"/>
    <property type="match status" value="1"/>
</dbReference>
<feature type="transmembrane region" description="Helical" evidence="6">
    <location>
        <begin position="146"/>
        <end position="164"/>
    </location>
</feature>
<comment type="caution">
    <text evidence="7">The sequence shown here is derived from an EMBL/GenBank/DDBJ whole genome shotgun (WGS) entry which is preliminary data.</text>
</comment>
<dbReference type="EMBL" id="VLLG01000003">
    <property type="protein sequence ID" value="TWI89067.1"/>
    <property type="molecule type" value="Genomic_DNA"/>
</dbReference>
<feature type="transmembrane region" description="Helical" evidence="6">
    <location>
        <begin position="116"/>
        <end position="139"/>
    </location>
</feature>
<reference evidence="7 8" key="1">
    <citation type="journal article" date="2013" name="Stand. Genomic Sci.">
        <title>Genomic Encyclopedia of Type Strains, Phase I: The one thousand microbial genomes (KMG-I) project.</title>
        <authorList>
            <person name="Kyrpides N.C."/>
            <person name="Woyke T."/>
            <person name="Eisen J.A."/>
            <person name="Garrity G."/>
            <person name="Lilburn T.G."/>
            <person name="Beck B.J."/>
            <person name="Whitman W.B."/>
            <person name="Hugenholtz P."/>
            <person name="Klenk H.P."/>
        </authorList>
    </citation>
    <scope>NUCLEOTIDE SEQUENCE [LARGE SCALE GENOMIC DNA]</scope>
    <source>
        <strain evidence="7 8">DSM 13484</strain>
    </source>
</reference>
<gene>
    <name evidence="7" type="ORF">LX66_3160</name>
</gene>
<keyword evidence="8" id="KW-1185">Reference proteome</keyword>
<keyword evidence="4 6" id="KW-1133">Transmembrane helix</keyword>
<evidence type="ECO:0000256" key="1">
    <source>
        <dbReference type="ARBA" id="ARBA00004651"/>
    </source>
</evidence>
<dbReference type="PANTHER" id="PTHR30482:SF4">
    <property type="entry name" value="SLR1201 PROTEIN"/>
    <property type="match status" value="1"/>
</dbReference>
<comment type="subcellular location">
    <subcellularLocation>
        <location evidence="1">Cell membrane</location>
        <topology evidence="1">Multi-pass membrane protein</topology>
    </subcellularLocation>
</comment>
<keyword evidence="3 6" id="KW-0812">Transmembrane</keyword>
<dbReference type="InterPro" id="IPR017778">
    <property type="entry name" value="ABC_transptr_urea_perm_UrtC"/>
</dbReference>
<sequence length="373" mass="41056">MLKAKSSSKLATLLFVLFFAVALPAGHWLGIVSVNTISLWGRYFCFAIAALGIDLVWGYTGIMSMCQAFFFCLGGYCMGMHLLLKATALQGQELPAFMVWNNITELPFFWQPFNGFVPALLLSLLVPAVVAFVIGYFVFKSRIKGVYMAIITQALALAMYLLFLRNETKLGGTNGLTNFKTLLGLDLYAPGVKVGLYFVAFGMLCLAYVACRKIVGSKFGKILQAIRDSEPRVGYTAYRVLHYKLAVFVAAAVLAGVAGMLYVPQTGIITPGRMDVKASVEMLMWVALGGRGRLKGAIIGALLVNCLYSFCTSLFPEGWLFILGLLYVLTVLYFDKGFLGLLELLFKAKRLKIAESIKQKAKSHQGGYKYSRQ</sequence>
<evidence type="ECO:0000256" key="2">
    <source>
        <dbReference type="ARBA" id="ARBA00022475"/>
    </source>
</evidence>
<feature type="transmembrane region" description="Helical" evidence="6">
    <location>
        <begin position="319"/>
        <end position="342"/>
    </location>
</feature>
<dbReference type="Pfam" id="PF02653">
    <property type="entry name" value="BPD_transp_2"/>
    <property type="match status" value="1"/>
</dbReference>
<dbReference type="OrthoDB" id="9789927at2"/>
<name>A0A562T6A1_CHIJA</name>
<dbReference type="AlphaFoldDB" id="A0A562T6A1"/>
<dbReference type="InterPro" id="IPR001851">
    <property type="entry name" value="ABC_transp_permease"/>
</dbReference>
<protein>
    <submittedName>
        <fullName evidence="7">Amino acid/amide ABC transporter membrane protein 2 (HAAT family)</fullName>
    </submittedName>
</protein>
<keyword evidence="2" id="KW-1003">Cell membrane</keyword>
<evidence type="ECO:0000256" key="3">
    <source>
        <dbReference type="ARBA" id="ARBA00022692"/>
    </source>
</evidence>
<evidence type="ECO:0000313" key="8">
    <source>
        <dbReference type="Proteomes" id="UP000316778"/>
    </source>
</evidence>
<organism evidence="7 8">
    <name type="scientific">Chitinophaga japonensis</name>
    <name type="common">Flexibacter japonensis</name>
    <dbReference type="NCBI Taxonomy" id="104662"/>
    <lineage>
        <taxon>Bacteria</taxon>
        <taxon>Pseudomonadati</taxon>
        <taxon>Bacteroidota</taxon>
        <taxon>Chitinophagia</taxon>
        <taxon>Chitinophagales</taxon>
        <taxon>Chitinophagaceae</taxon>
        <taxon>Chitinophaga</taxon>
    </lineage>
</organism>
<evidence type="ECO:0000256" key="6">
    <source>
        <dbReference type="SAM" id="Phobius"/>
    </source>
</evidence>
<feature type="transmembrane region" description="Helical" evidence="6">
    <location>
        <begin position="66"/>
        <end position="84"/>
    </location>
</feature>
<accession>A0A562T6A1</accession>
<feature type="transmembrane region" description="Helical" evidence="6">
    <location>
        <begin position="194"/>
        <end position="211"/>
    </location>
</feature>
<proteinExistence type="predicted"/>
<dbReference type="RefSeq" id="WP_145715129.1">
    <property type="nucleotide sequence ID" value="NZ_BAAAFY010000001.1"/>
</dbReference>
<evidence type="ECO:0000256" key="4">
    <source>
        <dbReference type="ARBA" id="ARBA00022989"/>
    </source>
</evidence>
<dbReference type="InterPro" id="IPR043428">
    <property type="entry name" value="LivM-like"/>
</dbReference>
<feature type="transmembrane region" description="Helical" evidence="6">
    <location>
        <begin position="40"/>
        <end position="59"/>
    </location>
</feature>
<evidence type="ECO:0000313" key="7">
    <source>
        <dbReference type="EMBL" id="TWI89067.1"/>
    </source>
</evidence>
<feature type="transmembrane region" description="Helical" evidence="6">
    <location>
        <begin position="245"/>
        <end position="263"/>
    </location>
</feature>
<keyword evidence="5 6" id="KW-0472">Membrane</keyword>
<evidence type="ECO:0000256" key="5">
    <source>
        <dbReference type="ARBA" id="ARBA00023136"/>
    </source>
</evidence>
<dbReference type="GO" id="GO:0005886">
    <property type="term" value="C:plasma membrane"/>
    <property type="evidence" value="ECO:0007669"/>
    <property type="project" value="UniProtKB-SubCell"/>
</dbReference>